<feature type="domain" description="PLD phosphodiesterase" evidence="9">
    <location>
        <begin position="223"/>
        <end position="250"/>
    </location>
</feature>
<evidence type="ECO:0000256" key="8">
    <source>
        <dbReference type="NCBIfam" id="TIGR04265"/>
    </source>
</evidence>
<dbReference type="GO" id="GO:0008808">
    <property type="term" value="F:cardiolipin synthase activity"/>
    <property type="evidence" value="ECO:0007669"/>
    <property type="project" value="UniProtKB-UniRule"/>
</dbReference>
<keyword evidence="7" id="KW-0443">Lipid metabolism</keyword>
<feature type="domain" description="PLD phosphodiesterase" evidence="9">
    <location>
        <begin position="407"/>
        <end position="434"/>
    </location>
</feature>
<dbReference type="PANTHER" id="PTHR21248:SF22">
    <property type="entry name" value="PHOSPHOLIPASE D"/>
    <property type="match status" value="1"/>
</dbReference>
<evidence type="ECO:0000259" key="9">
    <source>
        <dbReference type="PROSITE" id="PS50035"/>
    </source>
</evidence>
<feature type="active site" evidence="7">
    <location>
        <position position="235"/>
    </location>
</feature>
<dbReference type="InterPro" id="IPR025202">
    <property type="entry name" value="PLD-like_dom"/>
</dbReference>
<dbReference type="Gene3D" id="3.30.870.10">
    <property type="entry name" value="Endonuclease Chain A"/>
    <property type="match status" value="2"/>
</dbReference>
<keyword evidence="4" id="KW-0677">Repeat</keyword>
<evidence type="ECO:0000256" key="1">
    <source>
        <dbReference type="ARBA" id="ARBA00022475"/>
    </source>
</evidence>
<evidence type="ECO:0000256" key="2">
    <source>
        <dbReference type="ARBA" id="ARBA00022679"/>
    </source>
</evidence>
<proteinExistence type="inferred from homology"/>
<dbReference type="CDD" id="cd09110">
    <property type="entry name" value="PLDc_CLS_1"/>
    <property type="match status" value="1"/>
</dbReference>
<dbReference type="SUPFAM" id="SSF56024">
    <property type="entry name" value="Phospholipase D/nuclease"/>
    <property type="match status" value="2"/>
</dbReference>
<accession>A0A1Z8AQA7</accession>
<feature type="active site" evidence="7">
    <location>
        <position position="419"/>
    </location>
</feature>
<dbReference type="InterPro" id="IPR022924">
    <property type="entry name" value="Cardiolipin_synthase"/>
</dbReference>
<feature type="active site" evidence="7">
    <location>
        <position position="230"/>
    </location>
</feature>
<dbReference type="EMBL" id="MAAX01000158">
    <property type="protein sequence ID" value="OUS12539.1"/>
    <property type="molecule type" value="Genomic_DNA"/>
</dbReference>
<dbReference type="GO" id="GO:0032049">
    <property type="term" value="P:cardiolipin biosynthetic process"/>
    <property type="evidence" value="ECO:0007669"/>
    <property type="project" value="UniProtKB-UniRule"/>
</dbReference>
<dbReference type="PROSITE" id="PS50035">
    <property type="entry name" value="PLD"/>
    <property type="match status" value="2"/>
</dbReference>
<comment type="caution">
    <text evidence="10">The sequence shown here is derived from an EMBL/GenBank/DDBJ whole genome shotgun (WGS) entry which is preliminary data.</text>
</comment>
<dbReference type="HAMAP" id="MF_01916">
    <property type="entry name" value="Cardiolipin_synth_Cls"/>
    <property type="match status" value="1"/>
</dbReference>
<keyword evidence="2 7" id="KW-0808">Transferase</keyword>
<dbReference type="InterPro" id="IPR001736">
    <property type="entry name" value="PLipase_D/transphosphatidylase"/>
</dbReference>
<keyword evidence="3 7" id="KW-0812">Transmembrane</keyword>
<dbReference type="PANTHER" id="PTHR21248">
    <property type="entry name" value="CARDIOLIPIN SYNTHASE"/>
    <property type="match status" value="1"/>
</dbReference>
<keyword evidence="1 7" id="KW-1003">Cell membrane</keyword>
<keyword evidence="7" id="KW-0444">Lipid biosynthesis</keyword>
<name>A0A1Z8AQA7_9FLAO</name>
<keyword evidence="7" id="KW-1208">Phospholipid metabolism</keyword>
<organism evidence="10 11">
    <name type="scientific">Nonlabens dokdonensis</name>
    <dbReference type="NCBI Taxonomy" id="328515"/>
    <lineage>
        <taxon>Bacteria</taxon>
        <taxon>Pseudomonadati</taxon>
        <taxon>Bacteroidota</taxon>
        <taxon>Flavobacteriia</taxon>
        <taxon>Flavobacteriales</taxon>
        <taxon>Flavobacteriaceae</taxon>
        <taxon>Nonlabens</taxon>
    </lineage>
</organism>
<evidence type="ECO:0000256" key="4">
    <source>
        <dbReference type="ARBA" id="ARBA00022737"/>
    </source>
</evidence>
<dbReference type="GO" id="GO:0005886">
    <property type="term" value="C:plasma membrane"/>
    <property type="evidence" value="ECO:0007669"/>
    <property type="project" value="UniProtKB-SubCell"/>
</dbReference>
<dbReference type="SMART" id="SM00155">
    <property type="entry name" value="PLDc"/>
    <property type="match status" value="2"/>
</dbReference>
<dbReference type="NCBIfam" id="TIGR04265">
    <property type="entry name" value="bac_cardiolipin"/>
    <property type="match status" value="1"/>
</dbReference>
<gene>
    <name evidence="10" type="ORF">A9Q93_10260</name>
</gene>
<comment type="catalytic activity">
    <reaction evidence="7">
        <text>2 a 1,2-diacyl-sn-glycero-3-phospho-(1'-sn-glycerol) = a cardiolipin + glycerol</text>
        <dbReference type="Rhea" id="RHEA:31451"/>
        <dbReference type="ChEBI" id="CHEBI:17754"/>
        <dbReference type="ChEBI" id="CHEBI:62237"/>
        <dbReference type="ChEBI" id="CHEBI:64716"/>
    </reaction>
</comment>
<feature type="transmembrane region" description="Helical" evidence="7">
    <location>
        <begin position="12"/>
        <end position="31"/>
    </location>
</feature>
<reference evidence="11" key="1">
    <citation type="journal article" date="2017" name="Proc. Natl. Acad. Sci. U.S.A.">
        <title>Simulation of Deepwater Horizon oil plume reveals substrate specialization within a complex community of hydrocarbon-degraders.</title>
        <authorList>
            <person name="Hu P."/>
            <person name="Dubinsky E.A."/>
            <person name="Probst A.J."/>
            <person name="Wang J."/>
            <person name="Sieber C.M.K."/>
            <person name="Tom L.M."/>
            <person name="Gardinali P."/>
            <person name="Banfield J.F."/>
            <person name="Atlas R.M."/>
            <person name="Andersen G.L."/>
        </authorList>
    </citation>
    <scope>NUCLEOTIDE SEQUENCE [LARGE SCALE GENOMIC DNA]</scope>
</reference>
<dbReference type="InterPro" id="IPR030874">
    <property type="entry name" value="Cardiolipin_synth_Firmi"/>
</dbReference>
<evidence type="ECO:0000313" key="10">
    <source>
        <dbReference type="EMBL" id="OUS12539.1"/>
    </source>
</evidence>
<keyword evidence="7" id="KW-0594">Phospholipid biosynthesis</keyword>
<feature type="active site" evidence="7">
    <location>
        <position position="228"/>
    </location>
</feature>
<evidence type="ECO:0000256" key="6">
    <source>
        <dbReference type="ARBA" id="ARBA00023136"/>
    </source>
</evidence>
<protein>
    <recommendedName>
        <fullName evidence="7 8">Cardiolipin synthase</fullName>
        <shortName evidence="7">CL synthase</shortName>
        <ecNumber evidence="7 8">2.7.8.-</ecNumber>
    </recommendedName>
</protein>
<keyword evidence="5 7" id="KW-1133">Transmembrane helix</keyword>
<dbReference type="Proteomes" id="UP000196102">
    <property type="component" value="Unassembled WGS sequence"/>
</dbReference>
<feature type="active site" evidence="7">
    <location>
        <position position="414"/>
    </location>
</feature>
<feature type="active site" evidence="7">
    <location>
        <position position="412"/>
    </location>
</feature>
<comment type="similarity">
    <text evidence="7">Belongs to the phospholipase D family. Cardiolipin synthase subfamily.</text>
</comment>
<dbReference type="Pfam" id="PF13091">
    <property type="entry name" value="PLDc_2"/>
    <property type="match status" value="2"/>
</dbReference>
<sequence>MKMVDWVLNNWFFSSLIINYAIALSAAFFLIKSNQNPRKTVSSLLFLVALPFIGLGIYYFFGLEYRKSKIFKRKDLTAHELIKDWGKRLQLTKAQLTEYEEDFLEDRIKLVKLLNHNQSALLTLRNDLEVLINGEKTFERIFKDLDRAKDHIHIEYFIFQDDIIGNEFIDKLIDARDRGVEVKLIYDSVGSSLSRKAKARMKKAGIEFNPFMPVIFSNFTRKANYRNHRKICIIDGHIGYLGGVNVSDDYVNREGDDPSKYWRDTHLRIEGHAVKSMQVQWLLNWYFVCENIHEETSIHIPDSYFPEIDESKNKAVQIAASGPDTDWANIMEAIFVAVTTAEESIKITTPYFIPNEAILTALKSAARAGVNVQIMVPKKGDSWAARYASRSYFREILESGVKIYWYHKGMLHAKTMVVDDEFATIGTSNMDYRSFDINFEINALIFDDDISEELNEQYRIDLESCEEVILDKWLERNKWNKLKESFCRLWAPLL</sequence>
<evidence type="ECO:0000256" key="3">
    <source>
        <dbReference type="ARBA" id="ARBA00022692"/>
    </source>
</evidence>
<evidence type="ECO:0000256" key="5">
    <source>
        <dbReference type="ARBA" id="ARBA00022989"/>
    </source>
</evidence>
<feature type="transmembrane region" description="Helical" evidence="7">
    <location>
        <begin position="43"/>
        <end position="61"/>
    </location>
</feature>
<comment type="subcellular location">
    <subcellularLocation>
        <location evidence="7">Cell membrane</location>
        <topology evidence="7">Multi-pass membrane protein</topology>
    </subcellularLocation>
</comment>
<dbReference type="CDD" id="cd09112">
    <property type="entry name" value="PLDc_CLS_2"/>
    <property type="match status" value="1"/>
</dbReference>
<dbReference type="EC" id="2.7.8.-" evidence="7 8"/>
<evidence type="ECO:0000256" key="7">
    <source>
        <dbReference type="HAMAP-Rule" id="MF_01916"/>
    </source>
</evidence>
<evidence type="ECO:0000313" key="11">
    <source>
        <dbReference type="Proteomes" id="UP000196102"/>
    </source>
</evidence>
<dbReference type="AlphaFoldDB" id="A0A1Z8AQA7"/>
<comment type="function">
    <text evidence="7">Catalyzes the reversible phosphatidyl group transfer from one phosphatidylglycerol molecule to another to form cardiolipin (CL) (diphosphatidylglycerol) and glycerol.</text>
</comment>
<keyword evidence="6 7" id="KW-0472">Membrane</keyword>